<dbReference type="EMBL" id="CAHR02000226">
    <property type="protein sequence ID" value="CCG84344.1"/>
    <property type="molecule type" value="Genomic_DNA"/>
</dbReference>
<protein>
    <recommendedName>
        <fullName evidence="7">C2H2-type domain-containing protein</fullName>
    </recommendedName>
</protein>
<dbReference type="PANTHER" id="PTHR23057:SF0">
    <property type="entry name" value="JUXTAPOSED WITH ANOTHER ZINC FINGER PROTEIN 1"/>
    <property type="match status" value="1"/>
</dbReference>
<dbReference type="STRING" id="1097556.R4XIL5"/>
<dbReference type="PROSITE" id="PS50157">
    <property type="entry name" value="ZINC_FINGER_C2H2_2"/>
    <property type="match status" value="2"/>
</dbReference>
<keyword evidence="4" id="KW-0862">Zinc</keyword>
<dbReference type="InterPro" id="IPR036236">
    <property type="entry name" value="Znf_C2H2_sf"/>
</dbReference>
<evidence type="ECO:0000256" key="2">
    <source>
        <dbReference type="ARBA" id="ARBA00022737"/>
    </source>
</evidence>
<keyword evidence="9" id="KW-1185">Reference proteome</keyword>
<keyword evidence="2" id="KW-0677">Repeat</keyword>
<dbReference type="Proteomes" id="UP000013776">
    <property type="component" value="Unassembled WGS sequence"/>
</dbReference>
<feature type="compositionally biased region" description="Low complexity" evidence="6">
    <location>
        <begin position="114"/>
        <end position="124"/>
    </location>
</feature>
<dbReference type="SUPFAM" id="SSF57667">
    <property type="entry name" value="beta-beta-alpha zinc fingers"/>
    <property type="match status" value="1"/>
</dbReference>
<feature type="region of interest" description="Disordered" evidence="6">
    <location>
        <begin position="182"/>
        <end position="214"/>
    </location>
</feature>
<evidence type="ECO:0000256" key="4">
    <source>
        <dbReference type="ARBA" id="ARBA00022833"/>
    </source>
</evidence>
<dbReference type="GO" id="GO:0005634">
    <property type="term" value="C:nucleus"/>
    <property type="evidence" value="ECO:0007669"/>
    <property type="project" value="TreeGrafter"/>
</dbReference>
<dbReference type="InterPro" id="IPR013087">
    <property type="entry name" value="Znf_C2H2_type"/>
</dbReference>
<dbReference type="PANTHER" id="PTHR23057">
    <property type="entry name" value="JUXTAPOSED WITH ANOTHER ZINC FINGER PROTEIN 1"/>
    <property type="match status" value="1"/>
</dbReference>
<feature type="compositionally biased region" description="Low complexity" evidence="6">
    <location>
        <begin position="195"/>
        <end position="213"/>
    </location>
</feature>
<evidence type="ECO:0000256" key="1">
    <source>
        <dbReference type="ARBA" id="ARBA00022723"/>
    </source>
</evidence>
<evidence type="ECO:0000256" key="5">
    <source>
        <dbReference type="PROSITE-ProRule" id="PRU00042"/>
    </source>
</evidence>
<feature type="domain" description="C2H2-type" evidence="7">
    <location>
        <begin position="342"/>
        <end position="365"/>
    </location>
</feature>
<evidence type="ECO:0000313" key="8">
    <source>
        <dbReference type="EMBL" id="CCG84344.1"/>
    </source>
</evidence>
<comment type="caution">
    <text evidence="8">The sequence shown here is derived from an EMBL/GenBank/DDBJ whole genome shotgun (WGS) entry which is preliminary data.</text>
</comment>
<organism evidence="8 9">
    <name type="scientific">Taphrina deformans (strain PYCC 5710 / ATCC 11124 / CBS 356.35 / IMI 108563 / JCM 9778 / NBRC 8474)</name>
    <name type="common">Peach leaf curl fungus</name>
    <name type="synonym">Lalaria deformans</name>
    <dbReference type="NCBI Taxonomy" id="1097556"/>
    <lineage>
        <taxon>Eukaryota</taxon>
        <taxon>Fungi</taxon>
        <taxon>Dikarya</taxon>
        <taxon>Ascomycota</taxon>
        <taxon>Taphrinomycotina</taxon>
        <taxon>Taphrinomycetes</taxon>
        <taxon>Taphrinales</taxon>
        <taxon>Taphrinaceae</taxon>
        <taxon>Taphrina</taxon>
    </lineage>
</organism>
<evidence type="ECO:0000256" key="6">
    <source>
        <dbReference type="SAM" id="MobiDB-lite"/>
    </source>
</evidence>
<keyword evidence="1" id="KW-0479">Metal-binding</keyword>
<dbReference type="PROSITE" id="PS00028">
    <property type="entry name" value="ZINC_FINGER_C2H2_1"/>
    <property type="match status" value="1"/>
</dbReference>
<dbReference type="GO" id="GO:0008270">
    <property type="term" value="F:zinc ion binding"/>
    <property type="evidence" value="ECO:0007669"/>
    <property type="project" value="UniProtKB-KW"/>
</dbReference>
<evidence type="ECO:0000256" key="3">
    <source>
        <dbReference type="ARBA" id="ARBA00022771"/>
    </source>
</evidence>
<feature type="region of interest" description="Disordered" evidence="6">
    <location>
        <begin position="103"/>
        <end position="127"/>
    </location>
</feature>
<feature type="domain" description="C2H2-type" evidence="7">
    <location>
        <begin position="289"/>
        <end position="319"/>
    </location>
</feature>
<dbReference type="eggNOG" id="KOG4124">
    <property type="taxonomic scope" value="Eukaryota"/>
</dbReference>
<dbReference type="AlphaFoldDB" id="R4XIL5"/>
<dbReference type="Gene3D" id="3.30.160.60">
    <property type="entry name" value="Classic Zinc Finger"/>
    <property type="match status" value="1"/>
</dbReference>
<dbReference type="VEuPathDB" id="FungiDB:TAPDE_004762"/>
<dbReference type="OrthoDB" id="3269380at2759"/>
<keyword evidence="3 5" id="KW-0863">Zinc-finger</keyword>
<sequence>MMSPSKTRITNGHTRAQPAEILHHSIVNAMHHTLGGSVMVAKSCLTCQAVDMISSEDYIEHEVDECLPRLEANFCKDFSCCGLVLDDLHDLLQHYEDHHVKIEDEHTVMPPTTPQGRQQTQSGRQKPDLEALKRRAMLDMQYHLGQNDLHASSIVEDDDIAFDNYSQHSEAFQSRKRTWRPSVSSPSVATRDFFTPTQSPQSTPASSMPSTPTLTIIHDFNGELDNPLLFGPPASSDDWLFSDGRPQIPQIKKVRQTQNHQGYTNPEMMSPPQVIEHPGSNLVVVEKPYKCPVPGCDKAYKNQNGLKYHKMHGNCAANPIAFAAAQASGQPVSYMVQENKPYSCNLCAKRYKNLNGLKYHTAHSHQHVTTDSVLKAIQESGSNQAASIW</sequence>
<accession>R4XIL5</accession>
<dbReference type="InterPro" id="IPR051580">
    <property type="entry name" value="ZnF-Chromatin_assoc"/>
</dbReference>
<evidence type="ECO:0000259" key="7">
    <source>
        <dbReference type="PROSITE" id="PS50157"/>
    </source>
</evidence>
<name>R4XIL5_TAPDE</name>
<proteinExistence type="predicted"/>
<gene>
    <name evidence="8" type="ORF">TAPDE_004762</name>
</gene>
<reference evidence="8 9" key="1">
    <citation type="journal article" date="2013" name="MBio">
        <title>Genome sequencing of the plant pathogen Taphrina deformans, the causal agent of peach leaf curl.</title>
        <authorList>
            <person name="Cisse O.H."/>
            <person name="Almeida J.M.G.C.F."/>
            <person name="Fonseca A."/>
            <person name="Kumar A.A."/>
            <person name="Salojaervi J."/>
            <person name="Overmyer K."/>
            <person name="Hauser P.M."/>
            <person name="Pagni M."/>
        </authorList>
    </citation>
    <scope>NUCLEOTIDE SEQUENCE [LARGE SCALE GENOMIC DNA]</scope>
    <source>
        <strain evidence="9">PYCC 5710 / ATCC 11124 / CBS 356.35 / IMI 108563 / JCM 9778 / NBRC 8474</strain>
    </source>
</reference>
<evidence type="ECO:0000313" key="9">
    <source>
        <dbReference type="Proteomes" id="UP000013776"/>
    </source>
</evidence>
<dbReference type="SMART" id="SM00355">
    <property type="entry name" value="ZnF_C2H2"/>
    <property type="match status" value="2"/>
</dbReference>